<keyword evidence="3" id="KW-1185">Reference proteome</keyword>
<name>A0AAQ4FHV6_AMBAM</name>
<dbReference type="AlphaFoldDB" id="A0AAQ4FHV6"/>
<evidence type="ECO:0000313" key="3">
    <source>
        <dbReference type="Proteomes" id="UP001321473"/>
    </source>
</evidence>
<evidence type="ECO:0000313" key="2">
    <source>
        <dbReference type="EMBL" id="KAK8786325.1"/>
    </source>
</evidence>
<dbReference type="EMBL" id="JARKHS020002814">
    <property type="protein sequence ID" value="KAK8786325.1"/>
    <property type="molecule type" value="Genomic_DNA"/>
</dbReference>
<proteinExistence type="predicted"/>
<dbReference type="Proteomes" id="UP001321473">
    <property type="component" value="Unassembled WGS sequence"/>
</dbReference>
<feature type="region of interest" description="Disordered" evidence="1">
    <location>
        <begin position="130"/>
        <end position="164"/>
    </location>
</feature>
<organism evidence="2 3">
    <name type="scientific">Amblyomma americanum</name>
    <name type="common">Lone star tick</name>
    <dbReference type="NCBI Taxonomy" id="6943"/>
    <lineage>
        <taxon>Eukaryota</taxon>
        <taxon>Metazoa</taxon>
        <taxon>Ecdysozoa</taxon>
        <taxon>Arthropoda</taxon>
        <taxon>Chelicerata</taxon>
        <taxon>Arachnida</taxon>
        <taxon>Acari</taxon>
        <taxon>Parasitiformes</taxon>
        <taxon>Ixodida</taxon>
        <taxon>Ixodoidea</taxon>
        <taxon>Ixodidae</taxon>
        <taxon>Amblyomminae</taxon>
        <taxon>Amblyomma</taxon>
    </lineage>
</organism>
<comment type="caution">
    <text evidence="2">The sequence shown here is derived from an EMBL/GenBank/DDBJ whole genome shotgun (WGS) entry which is preliminary data.</text>
</comment>
<gene>
    <name evidence="2" type="ORF">V5799_023902</name>
</gene>
<reference evidence="2 3" key="1">
    <citation type="journal article" date="2023" name="Arcadia Sci">
        <title>De novo assembly of a long-read Amblyomma americanum tick genome.</title>
        <authorList>
            <person name="Chou S."/>
            <person name="Poskanzer K.E."/>
            <person name="Rollins M."/>
            <person name="Thuy-Boun P.S."/>
        </authorList>
    </citation>
    <scope>NUCLEOTIDE SEQUENCE [LARGE SCALE GENOMIC DNA]</scope>
    <source>
        <strain evidence="2">F_SG_1</strain>
        <tissue evidence="2">Salivary glands</tissue>
    </source>
</reference>
<feature type="region of interest" description="Disordered" evidence="1">
    <location>
        <begin position="1"/>
        <end position="83"/>
    </location>
</feature>
<protein>
    <submittedName>
        <fullName evidence="2">Uncharacterized protein</fullName>
    </submittedName>
</protein>
<sequence>MKILGPAPPRASAVGGCPSANERPPGRGATLFPKSRGLLQAPDNAHPPRSLQPAAGSGIQRSRRRRNEPLPDIASRCSSPRPIDEQCSLTELRVNLKQSAHVVAALAGLTRQAGRRQLSPRANYLRARCQAGPAQGTVTSSSRDHHGLFHQGEHLDAPGDDAAA</sequence>
<feature type="compositionally biased region" description="Basic and acidic residues" evidence="1">
    <location>
        <begin position="142"/>
        <end position="157"/>
    </location>
</feature>
<accession>A0AAQ4FHV6</accession>
<evidence type="ECO:0000256" key="1">
    <source>
        <dbReference type="SAM" id="MobiDB-lite"/>
    </source>
</evidence>